<sequence length="191" mass="21775">MTEFEWMIQPYDREEFVIHTDKNVNDIANFFDIVSEKMSDKVNPLTQVFNDISPYVVQILSVANKSGIRCYLKQPGRNNHDQTMPFLGVYFARFGLKERRDDGQPNVTAGGKLLGIDISQQTINFQLFQPDKEGSAPKILKVYKDNFKVVRGALRIPLIEENIEVIITCLQLATQLLKGEYMAECCGQHGL</sequence>
<keyword evidence="2" id="KW-1185">Reference proteome</keyword>
<gene>
    <name evidence="1" type="ORF">FM038_000900</name>
</gene>
<reference evidence="1" key="1">
    <citation type="submission" date="2021-07" db="EMBL/GenBank/DDBJ databases">
        <title>Shewanella sp. YLB-07 whole genome sequence.</title>
        <authorList>
            <person name="Yu L."/>
        </authorList>
    </citation>
    <scope>NUCLEOTIDE SEQUENCE</scope>
    <source>
        <strain evidence="1">YLB-08</strain>
    </source>
</reference>
<name>A0ABX6V190_9GAMM</name>
<protein>
    <submittedName>
        <fullName evidence="1">Uncharacterized protein</fullName>
    </submittedName>
</protein>
<organism evidence="1 2">
    <name type="scientific">Shewanella eurypsychrophilus</name>
    <dbReference type="NCBI Taxonomy" id="2593656"/>
    <lineage>
        <taxon>Bacteria</taxon>
        <taxon>Pseudomonadati</taxon>
        <taxon>Pseudomonadota</taxon>
        <taxon>Gammaproteobacteria</taxon>
        <taxon>Alteromonadales</taxon>
        <taxon>Shewanellaceae</taxon>
        <taxon>Shewanella</taxon>
    </lineage>
</organism>
<accession>A0ABX6V190</accession>
<dbReference type="RefSeq" id="WP_142873098.1">
    <property type="nucleotide sequence ID" value="NZ_CP045503.2"/>
</dbReference>
<dbReference type="Proteomes" id="UP000316416">
    <property type="component" value="Chromosome"/>
</dbReference>
<evidence type="ECO:0000313" key="2">
    <source>
        <dbReference type="Proteomes" id="UP000316416"/>
    </source>
</evidence>
<dbReference type="EMBL" id="CP045503">
    <property type="protein sequence ID" value="QPG56142.2"/>
    <property type="molecule type" value="Genomic_DNA"/>
</dbReference>
<proteinExistence type="predicted"/>
<evidence type="ECO:0000313" key="1">
    <source>
        <dbReference type="EMBL" id="QPG56142.2"/>
    </source>
</evidence>